<proteinExistence type="inferred from homology"/>
<dbReference type="InterPro" id="IPR036052">
    <property type="entry name" value="TrpB-like_PALP_sf"/>
</dbReference>
<keyword evidence="3" id="KW-0663">Pyridoxal phosphate</keyword>
<sequence length="99" mass="10621">MNLMLLSCLFGFLIVYAKLKLVGGGLISWVVVGAKSRNPAIRVLGAEPKGADDAAQSKACGRLITLSHTNTITDGFELPWEISPGNKITRIITSTKNIH</sequence>
<gene>
    <name evidence="4" type="ORF">HanXRQr2_Chr15g0678481</name>
</gene>
<reference evidence="4" key="1">
    <citation type="journal article" date="2017" name="Nature">
        <title>The sunflower genome provides insights into oil metabolism, flowering and Asterid evolution.</title>
        <authorList>
            <person name="Badouin H."/>
            <person name="Gouzy J."/>
            <person name="Grassa C.J."/>
            <person name="Murat F."/>
            <person name="Staton S.E."/>
            <person name="Cottret L."/>
            <person name="Lelandais-Briere C."/>
            <person name="Owens G.L."/>
            <person name="Carrere S."/>
            <person name="Mayjonade B."/>
            <person name="Legrand L."/>
            <person name="Gill N."/>
            <person name="Kane N.C."/>
            <person name="Bowers J.E."/>
            <person name="Hubner S."/>
            <person name="Bellec A."/>
            <person name="Berard A."/>
            <person name="Berges H."/>
            <person name="Blanchet N."/>
            <person name="Boniface M.C."/>
            <person name="Brunel D."/>
            <person name="Catrice O."/>
            <person name="Chaidir N."/>
            <person name="Claudel C."/>
            <person name="Donnadieu C."/>
            <person name="Faraut T."/>
            <person name="Fievet G."/>
            <person name="Helmstetter N."/>
            <person name="King M."/>
            <person name="Knapp S.J."/>
            <person name="Lai Z."/>
            <person name="Le Paslier M.C."/>
            <person name="Lippi Y."/>
            <person name="Lorenzon L."/>
            <person name="Mandel J.R."/>
            <person name="Marage G."/>
            <person name="Marchand G."/>
            <person name="Marquand E."/>
            <person name="Bret-Mestries E."/>
            <person name="Morien E."/>
            <person name="Nambeesan S."/>
            <person name="Nguyen T."/>
            <person name="Pegot-Espagnet P."/>
            <person name="Pouilly N."/>
            <person name="Raftis F."/>
            <person name="Sallet E."/>
            <person name="Schiex T."/>
            <person name="Thomas J."/>
            <person name="Vandecasteele C."/>
            <person name="Vares D."/>
            <person name="Vear F."/>
            <person name="Vautrin S."/>
            <person name="Crespi M."/>
            <person name="Mangin B."/>
            <person name="Burke J.M."/>
            <person name="Salse J."/>
            <person name="Munos S."/>
            <person name="Vincourt P."/>
            <person name="Rieseberg L.H."/>
            <person name="Langlade N.B."/>
        </authorList>
    </citation>
    <scope>NUCLEOTIDE SEQUENCE</scope>
    <source>
        <tissue evidence="4">Leaves</tissue>
    </source>
</reference>
<dbReference type="PANTHER" id="PTHR43050">
    <property type="entry name" value="SERINE / THREONINE RACEMASE FAMILY MEMBER"/>
    <property type="match status" value="1"/>
</dbReference>
<accession>A0A9K3H3D6</accession>
<organism evidence="4 5">
    <name type="scientific">Helianthus annuus</name>
    <name type="common">Common sunflower</name>
    <dbReference type="NCBI Taxonomy" id="4232"/>
    <lineage>
        <taxon>Eukaryota</taxon>
        <taxon>Viridiplantae</taxon>
        <taxon>Streptophyta</taxon>
        <taxon>Embryophyta</taxon>
        <taxon>Tracheophyta</taxon>
        <taxon>Spermatophyta</taxon>
        <taxon>Magnoliopsida</taxon>
        <taxon>eudicotyledons</taxon>
        <taxon>Gunneridae</taxon>
        <taxon>Pentapetalae</taxon>
        <taxon>asterids</taxon>
        <taxon>campanulids</taxon>
        <taxon>Asterales</taxon>
        <taxon>Asteraceae</taxon>
        <taxon>Asteroideae</taxon>
        <taxon>Heliantheae alliance</taxon>
        <taxon>Heliantheae</taxon>
        <taxon>Helianthus</taxon>
    </lineage>
</organism>
<reference evidence="4" key="2">
    <citation type="submission" date="2020-06" db="EMBL/GenBank/DDBJ databases">
        <title>Helianthus annuus Genome sequencing and assembly Release 2.</title>
        <authorList>
            <person name="Gouzy J."/>
            <person name="Langlade N."/>
            <person name="Munos S."/>
        </authorList>
    </citation>
    <scope>NUCLEOTIDE SEQUENCE</scope>
    <source>
        <tissue evidence="4">Leaves</tissue>
    </source>
</reference>
<dbReference type="Gramene" id="mRNA:HanXRQr2_Chr15g0678481">
    <property type="protein sequence ID" value="CDS:HanXRQr2_Chr15g0678481.1"/>
    <property type="gene ID" value="HanXRQr2_Chr15g0678481"/>
</dbReference>
<dbReference type="AlphaFoldDB" id="A0A9K3H3D6"/>
<keyword evidence="5" id="KW-1185">Reference proteome</keyword>
<dbReference type="EMBL" id="MNCJ02000330">
    <property type="protein sequence ID" value="KAF5763284.1"/>
    <property type="molecule type" value="Genomic_DNA"/>
</dbReference>
<dbReference type="SUPFAM" id="SSF53686">
    <property type="entry name" value="Tryptophan synthase beta subunit-like PLP-dependent enzymes"/>
    <property type="match status" value="1"/>
</dbReference>
<keyword evidence="4" id="KW-0413">Isomerase</keyword>
<protein>
    <submittedName>
        <fullName evidence="4">Ammonia-lyase, Serine racemase</fullName>
        <ecNumber evidence="4">4.3.1.-</ecNumber>
        <ecNumber evidence="4">5.1.1.18</ecNumber>
    </submittedName>
</protein>
<dbReference type="GO" id="GO:0030378">
    <property type="term" value="F:serine racemase activity"/>
    <property type="evidence" value="ECO:0007669"/>
    <property type="project" value="UniProtKB-EC"/>
</dbReference>
<evidence type="ECO:0000256" key="2">
    <source>
        <dbReference type="ARBA" id="ARBA00010869"/>
    </source>
</evidence>
<evidence type="ECO:0000313" key="4">
    <source>
        <dbReference type="EMBL" id="KAF5763284.1"/>
    </source>
</evidence>
<dbReference type="GO" id="GO:0016829">
    <property type="term" value="F:lyase activity"/>
    <property type="evidence" value="ECO:0007669"/>
    <property type="project" value="UniProtKB-KW"/>
</dbReference>
<comment type="similarity">
    <text evidence="2">Belongs to the serine/threonine dehydratase family.</text>
</comment>
<comment type="caution">
    <text evidence="4">The sequence shown here is derived from an EMBL/GenBank/DDBJ whole genome shotgun (WGS) entry which is preliminary data.</text>
</comment>
<dbReference type="Gene3D" id="3.40.50.1100">
    <property type="match status" value="1"/>
</dbReference>
<name>A0A9K3H3D6_HELAN</name>
<dbReference type="EC" id="5.1.1.18" evidence="4"/>
<comment type="cofactor">
    <cofactor evidence="1">
        <name>pyridoxal 5'-phosphate</name>
        <dbReference type="ChEBI" id="CHEBI:597326"/>
    </cofactor>
</comment>
<dbReference type="Proteomes" id="UP000215914">
    <property type="component" value="Unassembled WGS sequence"/>
</dbReference>
<dbReference type="EC" id="4.3.1.-" evidence="4"/>
<dbReference type="PANTHER" id="PTHR43050:SF1">
    <property type="entry name" value="SERINE RACEMASE"/>
    <property type="match status" value="1"/>
</dbReference>
<evidence type="ECO:0000313" key="5">
    <source>
        <dbReference type="Proteomes" id="UP000215914"/>
    </source>
</evidence>
<keyword evidence="4" id="KW-0456">Lyase</keyword>
<evidence type="ECO:0000256" key="3">
    <source>
        <dbReference type="ARBA" id="ARBA00022898"/>
    </source>
</evidence>
<evidence type="ECO:0000256" key="1">
    <source>
        <dbReference type="ARBA" id="ARBA00001933"/>
    </source>
</evidence>